<organism evidence="2 3">
    <name type="scientific">Leuconostoc mesenteroides</name>
    <dbReference type="NCBI Taxonomy" id="1245"/>
    <lineage>
        <taxon>Bacteria</taxon>
        <taxon>Bacillati</taxon>
        <taxon>Bacillota</taxon>
        <taxon>Bacilli</taxon>
        <taxon>Lactobacillales</taxon>
        <taxon>Lactobacillaceae</taxon>
        <taxon>Leuconostoc</taxon>
    </lineage>
</organism>
<dbReference type="RefSeq" id="WP_011680461.1">
    <property type="nucleotide sequence ID" value="NZ_CAXLJO010000002.1"/>
</dbReference>
<dbReference type="STRING" id="1245.ARA02_08530"/>
<comment type="caution">
    <text evidence="2">The sequence shown here is derived from an EMBL/GenBank/DDBJ whole genome shotgun (WGS) entry which is preliminary data.</text>
</comment>
<evidence type="ECO:0000313" key="2">
    <source>
        <dbReference type="EMBL" id="MQR27447.1"/>
    </source>
</evidence>
<feature type="transmembrane region" description="Helical" evidence="1">
    <location>
        <begin position="45"/>
        <end position="63"/>
    </location>
</feature>
<dbReference type="AlphaFoldDB" id="A0A222YES1"/>
<evidence type="ECO:0000256" key="1">
    <source>
        <dbReference type="SAM" id="Phobius"/>
    </source>
</evidence>
<evidence type="ECO:0000313" key="3">
    <source>
        <dbReference type="Proteomes" id="UP000469952"/>
    </source>
</evidence>
<protein>
    <submittedName>
        <fullName evidence="2">Uncharacterized protein</fullName>
    </submittedName>
</protein>
<gene>
    <name evidence="2" type="ORF">GFV13_09320</name>
</gene>
<dbReference type="EMBL" id="WIPA01000018">
    <property type="protein sequence ID" value="MQR27447.1"/>
    <property type="molecule type" value="Genomic_DNA"/>
</dbReference>
<reference evidence="2 3" key="1">
    <citation type="submission" date="2019-10" db="EMBL/GenBank/DDBJ databases">
        <title>WGS of Leuconostoc mesenteroides.</title>
        <authorList>
            <person name="Melo Bolivar J."/>
            <person name="Marino-Ramirez L."/>
            <person name="Villamil Diaz L.M."/>
        </authorList>
    </citation>
    <scope>NUCLEOTIDE SEQUENCE [LARGE SCALE GENOMIC DNA]</scope>
    <source>
        <strain evidence="2 3">M11</strain>
    </source>
</reference>
<keyword evidence="1" id="KW-0472">Membrane</keyword>
<accession>A0A222YES1</accession>
<name>A0A222YES1_LEUME</name>
<keyword evidence="1" id="KW-1133">Transmembrane helix</keyword>
<proteinExistence type="predicted"/>
<dbReference type="Proteomes" id="UP000469952">
    <property type="component" value="Unassembled WGS sequence"/>
</dbReference>
<keyword evidence="1" id="KW-0812">Transmembrane</keyword>
<dbReference type="OrthoDB" id="9948743at2"/>
<sequence>MKRTTLWLSITLLIALLTIYTVYQNGLDFSFSLTISKNAASANGSMAFLFTLLTIFSGIKYLTCRFTK</sequence>